<reference evidence="3" key="1">
    <citation type="submission" date="2015-07" db="EMBL/GenBank/DDBJ databases">
        <title>Fjat-14205 dsm 2895.</title>
        <authorList>
            <person name="Liu B."/>
            <person name="Wang J."/>
            <person name="Zhu Y."/>
            <person name="Liu G."/>
            <person name="Chen Q."/>
            <person name="Chen Z."/>
            <person name="Lan J."/>
            <person name="Che J."/>
            <person name="Ge C."/>
            <person name="Shi H."/>
            <person name="Pan Z."/>
            <person name="Liu X."/>
        </authorList>
    </citation>
    <scope>NUCLEOTIDE SEQUENCE [LARGE SCALE GENOMIC DNA]</scope>
    <source>
        <strain evidence="3">DSM 25560</strain>
    </source>
</reference>
<accession>A0ABR5K4X0</accession>
<dbReference type="EMBL" id="LGRV01000001">
    <property type="protein sequence ID" value="KOS71452.1"/>
    <property type="molecule type" value="Genomic_DNA"/>
</dbReference>
<feature type="compositionally biased region" description="Low complexity" evidence="1">
    <location>
        <begin position="135"/>
        <end position="157"/>
    </location>
</feature>
<name>A0ABR5K4X0_9BACI</name>
<dbReference type="Proteomes" id="UP000050668">
    <property type="component" value="Unassembled WGS sequence"/>
</dbReference>
<evidence type="ECO:0000256" key="1">
    <source>
        <dbReference type="SAM" id="MobiDB-lite"/>
    </source>
</evidence>
<feature type="region of interest" description="Disordered" evidence="1">
    <location>
        <begin position="81"/>
        <end position="157"/>
    </location>
</feature>
<sequence length="157" mass="17048">MQQSNLSDRNAFCRFMVGTSMTAFGIAKVSRNSDCLSGKLMITLGAMKMAEGIFKYCPTKAMLNTNMQSAMTTTMQSMFSGQNSITPENISKLMQDFSSAFSSSNTDTKSGSTQTSDTDAETNKQNSSDTKKNNNTETNKQNSSDTKNSTNNSQNPS</sequence>
<organism evidence="2 3">
    <name type="scientific">Lysinibacillus contaminans</name>
    <dbReference type="NCBI Taxonomy" id="1293441"/>
    <lineage>
        <taxon>Bacteria</taxon>
        <taxon>Bacillati</taxon>
        <taxon>Bacillota</taxon>
        <taxon>Bacilli</taxon>
        <taxon>Bacillales</taxon>
        <taxon>Bacillaceae</taxon>
        <taxon>Lysinibacillus</taxon>
    </lineage>
</organism>
<comment type="caution">
    <text evidence="2">The sequence shown here is derived from an EMBL/GenBank/DDBJ whole genome shotgun (WGS) entry which is preliminary data.</text>
</comment>
<proteinExistence type="predicted"/>
<evidence type="ECO:0000313" key="3">
    <source>
        <dbReference type="Proteomes" id="UP000050668"/>
    </source>
</evidence>
<keyword evidence="3" id="KW-1185">Reference proteome</keyword>
<feature type="compositionally biased region" description="Polar residues" evidence="1">
    <location>
        <begin position="96"/>
        <end position="117"/>
    </location>
</feature>
<evidence type="ECO:0000313" key="2">
    <source>
        <dbReference type="EMBL" id="KOS71452.1"/>
    </source>
</evidence>
<dbReference type="RefSeq" id="WP_053581914.1">
    <property type="nucleotide sequence ID" value="NZ_LGRV01000001.1"/>
</dbReference>
<protein>
    <recommendedName>
        <fullName evidence="4">DUF2892 domain-containing protein</fullName>
    </recommendedName>
</protein>
<evidence type="ECO:0008006" key="4">
    <source>
        <dbReference type="Google" id="ProtNLM"/>
    </source>
</evidence>
<gene>
    <name evidence="2" type="ORF">AEA09_00090</name>
</gene>